<dbReference type="PANTHER" id="PTHR40254">
    <property type="entry name" value="BLR0577 PROTEIN"/>
    <property type="match status" value="1"/>
</dbReference>
<proteinExistence type="predicted"/>
<dbReference type="InterPro" id="IPR052189">
    <property type="entry name" value="L-asp_N-monooxygenase_NS-form"/>
</dbReference>
<evidence type="ECO:0000259" key="1">
    <source>
        <dbReference type="Pfam" id="PF13454"/>
    </source>
</evidence>
<sequence>MTADPAVALIGLGPRGLTVLERILSRCLVLGPVAGRLRIEVIDPTCTGTGVHDVQLPDYLLLNSSCGEISLFPHHSVAGSAVSCGGPTFYEWARKAGLDEHGRRSAGTGRTVATTDYLPRRVLGAYLRYCLVKLLARTPSYVQVTLHRTHADDVWMEPSGRFTILGRDGLRTTADYLVITTGHTADEPPPAAPGSHRRIGLQPERGPRTQAIGRAQTVAVSGLGLSAYDVVASLTVGRGGHFQRGRDGLRYVPNGQEPTIVMFSRSGIPYRAKPRGRAGSTPDTHRARFLTPAALAGLRQVHGRALDFQQLVLPLLFDEMRLAYGIRASELGGDKPTAAILRSSTDPEALRALLAQVDAAHGGFDARAAFEREPGLGLERIDTYQHWLTNALALDLAEADRGTAASPLKAALQVCDERLPVIRAAIDHGGLTQASLATFFSRTTYQLNRAVVGPQYERQAELLALFAAGVVRTPFGPAPQVSWSDPDQRWVVRSTRLAAPVTGQADWLVDATTPPPSVLRSTSRLLRNLHAHGLIRPFPGLGAIPGVEVDADQHPVDTRGRPVQEIWVFGPLCEGNTYYNHEVPSAGDYSRPHTDADRCVDAILGAAARVSG</sequence>
<dbReference type="InterPro" id="IPR038732">
    <property type="entry name" value="HpyO/CreE_NAD-binding"/>
</dbReference>
<evidence type="ECO:0000313" key="2">
    <source>
        <dbReference type="EMBL" id="TDC35512.1"/>
    </source>
</evidence>
<dbReference type="SUPFAM" id="SSF51905">
    <property type="entry name" value="FAD/NAD(P)-binding domain"/>
    <property type="match status" value="1"/>
</dbReference>
<comment type="caution">
    <text evidence="2">The sequence shown here is derived from an EMBL/GenBank/DDBJ whole genome shotgun (WGS) entry which is preliminary data.</text>
</comment>
<evidence type="ECO:0000313" key="3">
    <source>
        <dbReference type="Proteomes" id="UP000295075"/>
    </source>
</evidence>
<dbReference type="PANTHER" id="PTHR40254:SF1">
    <property type="entry name" value="BLR0577 PROTEIN"/>
    <property type="match status" value="1"/>
</dbReference>
<dbReference type="AlphaFoldDB" id="A0A4R4QJW4"/>
<dbReference type="InterPro" id="IPR036188">
    <property type="entry name" value="FAD/NAD-bd_sf"/>
</dbReference>
<dbReference type="EMBL" id="SMKA01000002">
    <property type="protein sequence ID" value="TDC35512.1"/>
    <property type="molecule type" value="Genomic_DNA"/>
</dbReference>
<dbReference type="OrthoDB" id="3653265at2"/>
<feature type="domain" description="FAD-dependent urate hydroxylase HpyO/Asp monooxygenase CreE-like FAD/NAD(P)-binding" evidence="1">
    <location>
        <begin position="8"/>
        <end position="183"/>
    </location>
</feature>
<dbReference type="RefSeq" id="WP_132400347.1">
    <property type="nucleotide sequence ID" value="NZ_SMKA01000002.1"/>
</dbReference>
<dbReference type="Proteomes" id="UP000295075">
    <property type="component" value="Unassembled WGS sequence"/>
</dbReference>
<dbReference type="Gene3D" id="3.50.50.60">
    <property type="entry name" value="FAD/NAD(P)-binding domain"/>
    <property type="match status" value="1"/>
</dbReference>
<dbReference type="Pfam" id="PF13454">
    <property type="entry name" value="NAD_binding_9"/>
    <property type="match status" value="1"/>
</dbReference>
<keyword evidence="3" id="KW-1185">Reference proteome</keyword>
<accession>A0A4R4QJW4</accession>
<name>A0A4R4QJW4_9ACTN</name>
<protein>
    <recommendedName>
        <fullName evidence="1">FAD-dependent urate hydroxylase HpyO/Asp monooxygenase CreE-like FAD/NAD(P)-binding domain-containing protein</fullName>
    </recommendedName>
</protein>
<gene>
    <name evidence="2" type="ORF">E1261_01215</name>
</gene>
<reference evidence="2 3" key="1">
    <citation type="submission" date="2019-03" db="EMBL/GenBank/DDBJ databases">
        <title>Draft genome sequences of novel Actinobacteria.</title>
        <authorList>
            <person name="Sahin N."/>
            <person name="Ay H."/>
            <person name="Saygin H."/>
        </authorList>
    </citation>
    <scope>NUCLEOTIDE SEQUENCE [LARGE SCALE GENOMIC DNA]</scope>
    <source>
        <strain evidence="2 3">JCM 30547</strain>
    </source>
</reference>
<organism evidence="2 3">
    <name type="scientific">Kribbella albertanoniae</name>
    <dbReference type="NCBI Taxonomy" id="1266829"/>
    <lineage>
        <taxon>Bacteria</taxon>
        <taxon>Bacillati</taxon>
        <taxon>Actinomycetota</taxon>
        <taxon>Actinomycetes</taxon>
        <taxon>Propionibacteriales</taxon>
        <taxon>Kribbellaceae</taxon>
        <taxon>Kribbella</taxon>
    </lineage>
</organism>